<feature type="compositionally biased region" description="Pro residues" evidence="15">
    <location>
        <begin position="53"/>
        <end position="81"/>
    </location>
</feature>
<feature type="region of interest" description="Disordered" evidence="15">
    <location>
        <begin position="1"/>
        <end position="128"/>
    </location>
</feature>
<accession>A0A9P8RQ55</accession>
<evidence type="ECO:0000256" key="1">
    <source>
        <dbReference type="ARBA" id="ARBA00004434"/>
    </source>
</evidence>
<comment type="function">
    <text evidence="12">Component of the MICOS complex, a large protein complex of the mitochondrial inner membrane that plays crucial roles in the maintenance of crista junctions, inner membrane architecture, and formation of contact sites to the outer membrane. Plays a role in keeping cristae membranes connected to the inner boundary membrane. Also promotes protein import via the mitochondrial intermembrane space assembly (MIA) pathway.</text>
</comment>
<evidence type="ECO:0000256" key="11">
    <source>
        <dbReference type="ARBA" id="ARBA00023136"/>
    </source>
</evidence>
<evidence type="ECO:0000256" key="3">
    <source>
        <dbReference type="ARBA" id="ARBA00011875"/>
    </source>
</evidence>
<dbReference type="Pfam" id="PF09731">
    <property type="entry name" value="Mitofilin"/>
    <property type="match status" value="2"/>
</dbReference>
<keyword evidence="9 14" id="KW-0175">Coiled coil</keyword>
<feature type="region of interest" description="Disordered" evidence="15">
    <location>
        <begin position="218"/>
        <end position="288"/>
    </location>
</feature>
<comment type="subcellular location">
    <subcellularLocation>
        <location evidence="1 13">Mitochondrion inner membrane</location>
        <topology evidence="1 13">Single-pass membrane protein</topology>
    </subcellularLocation>
</comment>
<evidence type="ECO:0000256" key="14">
    <source>
        <dbReference type="SAM" id="Coils"/>
    </source>
</evidence>
<evidence type="ECO:0000256" key="4">
    <source>
        <dbReference type="ARBA" id="ARBA00018116"/>
    </source>
</evidence>
<feature type="transmembrane region" description="Helical" evidence="13">
    <location>
        <begin position="135"/>
        <end position="155"/>
    </location>
</feature>
<evidence type="ECO:0000256" key="5">
    <source>
        <dbReference type="ARBA" id="ARBA00022692"/>
    </source>
</evidence>
<gene>
    <name evidence="16" type="ORF">GP486_003809</name>
</gene>
<dbReference type="GO" id="GO:0042407">
    <property type="term" value="P:cristae formation"/>
    <property type="evidence" value="ECO:0007669"/>
    <property type="project" value="TreeGrafter"/>
</dbReference>
<feature type="compositionally biased region" description="Basic and acidic residues" evidence="15">
    <location>
        <begin position="261"/>
        <end position="270"/>
    </location>
</feature>
<keyword evidence="5 13" id="KW-0812">Transmembrane</keyword>
<name>A0A9P8RQ55_9PEZI</name>
<feature type="compositionally biased region" description="Low complexity" evidence="15">
    <location>
        <begin position="42"/>
        <end position="52"/>
    </location>
</feature>
<proteinExistence type="inferred from homology"/>
<keyword evidence="6 13" id="KW-0999">Mitochondrion inner membrane</keyword>
<evidence type="ECO:0000256" key="10">
    <source>
        <dbReference type="ARBA" id="ARBA00023128"/>
    </source>
</evidence>
<dbReference type="Proteomes" id="UP000750711">
    <property type="component" value="Unassembled WGS sequence"/>
</dbReference>
<comment type="subunit">
    <text evidence="3 13">Component of the mitochondrial contact site and cristae organizing system (MICOS) complex.</text>
</comment>
<protein>
    <recommendedName>
        <fullName evidence="4 13">MICOS complex subunit MIC60</fullName>
    </recommendedName>
    <alternativeName>
        <fullName evidence="13">Mitofilin</fullName>
    </alternativeName>
</protein>
<keyword evidence="7" id="KW-0809">Transit peptide</keyword>
<comment type="caution">
    <text evidence="16">The sequence shown here is derived from an EMBL/GenBank/DDBJ whole genome shotgun (WGS) entry which is preliminary data.</text>
</comment>
<keyword evidence="10 13" id="KW-0496">Mitochondrion</keyword>
<keyword evidence="8 13" id="KW-1133">Transmembrane helix</keyword>
<keyword evidence="11 13" id="KW-0472">Membrane</keyword>
<dbReference type="EMBL" id="JAGHQM010000544">
    <property type="protein sequence ID" value="KAH0559678.1"/>
    <property type="molecule type" value="Genomic_DNA"/>
</dbReference>
<evidence type="ECO:0000256" key="6">
    <source>
        <dbReference type="ARBA" id="ARBA00022792"/>
    </source>
</evidence>
<keyword evidence="17" id="KW-1185">Reference proteome</keyword>
<evidence type="ECO:0000256" key="7">
    <source>
        <dbReference type="ARBA" id="ARBA00022946"/>
    </source>
</evidence>
<dbReference type="InterPro" id="IPR019133">
    <property type="entry name" value="MIC60"/>
</dbReference>
<evidence type="ECO:0000256" key="9">
    <source>
        <dbReference type="ARBA" id="ARBA00023054"/>
    </source>
</evidence>
<sequence>MLLGQRCFADTKRPPPNTKESIEKSDPAAIPLGPETSTGNTASPPVSAVRPASPVPLSPASPGPPTVPPENVPRTPPPPPASKTQATPSSTSSKNASSATPTLPSAGSSGSQSSSSPPPPSPPKPARKPKRFRQFLVTLTLLACLGYAGGVYYSLVSDNFHDFFTEYIPFGEDAVLYFEEREFRRRYPSVTSRTAGTPREKANNVTIPSRSGVTWKVAEETDPQQKGRHVSALKADSGGSHDSETQARGQVDLESSMVKPETQKVEKAKSETPPAANPPGNSEDMKIEPVKEIAKPQTPTSGDIKSKQEGKPVAAQTIDPLEVGAAGEQVVQDLVKVINNIITVINADNAGAKYSPAIELAKTELTIIGSKIALMRDAEKEAAEKKIKGLHEEFDKAATELVKRLEVEMHDQEVRWKEEFESEREKLSQSYQNKLQTELERSNQVAEKRLHNELLEQAINMKRKFIEDVKDRVEQERDARLGKLSELSTSVSELEKLTTGWNEVVDANLKTQHLHVAVEAVRSSLDKTDRPSPFVRELAALKSIADNDPVVNAAIASINPTAYQRGVATSAQLVDRFRHVADEVRKASLLPEGAGIISHAASVLLSKFLFKKKGLAVGDDVESILTRTETLLEEGDLDGAAREMNGLTGWAKTLSRDWLAEVRRVLEVQQALDVIATEARLQSLRVE</sequence>
<feature type="compositionally biased region" description="Low complexity" evidence="15">
    <location>
        <begin position="82"/>
        <end position="115"/>
    </location>
</feature>
<dbReference type="GO" id="GO:0061617">
    <property type="term" value="C:MICOS complex"/>
    <property type="evidence" value="ECO:0007669"/>
    <property type="project" value="TreeGrafter"/>
</dbReference>
<comment type="similarity">
    <text evidence="2 13">Belongs to the MICOS complex subunit Mic60 family.</text>
</comment>
<evidence type="ECO:0000256" key="12">
    <source>
        <dbReference type="ARBA" id="ARBA00025571"/>
    </source>
</evidence>
<organism evidence="16 17">
    <name type="scientific">Trichoglossum hirsutum</name>
    <dbReference type="NCBI Taxonomy" id="265104"/>
    <lineage>
        <taxon>Eukaryota</taxon>
        <taxon>Fungi</taxon>
        <taxon>Dikarya</taxon>
        <taxon>Ascomycota</taxon>
        <taxon>Pezizomycotina</taxon>
        <taxon>Geoglossomycetes</taxon>
        <taxon>Geoglossales</taxon>
        <taxon>Geoglossaceae</taxon>
        <taxon>Trichoglossum</taxon>
    </lineage>
</organism>
<feature type="coiled-coil region" evidence="14">
    <location>
        <begin position="380"/>
        <end position="437"/>
    </location>
</feature>
<dbReference type="PANTHER" id="PTHR15415">
    <property type="entry name" value="MITOFILIN"/>
    <property type="match status" value="1"/>
</dbReference>
<evidence type="ECO:0000256" key="15">
    <source>
        <dbReference type="SAM" id="MobiDB-lite"/>
    </source>
</evidence>
<evidence type="ECO:0000256" key="2">
    <source>
        <dbReference type="ARBA" id="ARBA00010877"/>
    </source>
</evidence>
<evidence type="ECO:0000313" key="17">
    <source>
        <dbReference type="Proteomes" id="UP000750711"/>
    </source>
</evidence>
<dbReference type="PANTHER" id="PTHR15415:SF7">
    <property type="entry name" value="MICOS COMPLEX SUBUNIT MIC60"/>
    <property type="match status" value="1"/>
</dbReference>
<evidence type="ECO:0000256" key="13">
    <source>
        <dbReference type="RuleBase" id="RU363000"/>
    </source>
</evidence>
<evidence type="ECO:0000313" key="16">
    <source>
        <dbReference type="EMBL" id="KAH0559678.1"/>
    </source>
</evidence>
<reference evidence="16" key="1">
    <citation type="submission" date="2021-03" db="EMBL/GenBank/DDBJ databases">
        <title>Comparative genomics and phylogenomic investigation of the class Geoglossomycetes provide insights into ecological specialization and systematics.</title>
        <authorList>
            <person name="Melie T."/>
            <person name="Pirro S."/>
            <person name="Miller A.N."/>
            <person name="Quandt A."/>
        </authorList>
    </citation>
    <scope>NUCLEOTIDE SEQUENCE</scope>
    <source>
        <strain evidence="16">CAQ_001_2017</strain>
    </source>
</reference>
<dbReference type="AlphaFoldDB" id="A0A9P8RQ55"/>
<evidence type="ECO:0000256" key="8">
    <source>
        <dbReference type="ARBA" id="ARBA00022989"/>
    </source>
</evidence>